<evidence type="ECO:0000313" key="2">
    <source>
        <dbReference type="EMBL" id="KAI7747247.1"/>
    </source>
</evidence>
<gene>
    <name evidence="2" type="ORF">M8C21_018562</name>
</gene>
<sequence>NKLINVALWNRTIRSPLKFNRAQIESAAKPTIIGITALHVTNYEGTLQLKITNGSYVYLNPKAAETRMLEDLYKSGVPCGTHSAMLTQNDIPLSQILQMNEQDIKKNPFLQHKFRLEAKIVDGPNSIDATIFDNAATQLLKQTCSKLLTEQNPLQELLEIENKRAQFHIQIPPDQTPGKLKCIVNKAIFLEDEVDVGTSTPHPLTPAPKIYTSSAKRSLHLLDETEDPEDISTHRGKKKT</sequence>
<feature type="non-terminal residue" evidence="2">
    <location>
        <position position="1"/>
    </location>
</feature>
<accession>A0AAD5CTB3</accession>
<protein>
    <submittedName>
        <fullName evidence="2">Uncharacterized protein</fullName>
    </submittedName>
</protein>
<evidence type="ECO:0000313" key="3">
    <source>
        <dbReference type="Proteomes" id="UP001206925"/>
    </source>
</evidence>
<proteinExistence type="predicted"/>
<evidence type="ECO:0000256" key="1">
    <source>
        <dbReference type="SAM" id="MobiDB-lite"/>
    </source>
</evidence>
<dbReference type="InterPro" id="IPR012340">
    <property type="entry name" value="NA-bd_OB-fold"/>
</dbReference>
<reference evidence="2" key="1">
    <citation type="submission" date="2022-06" db="EMBL/GenBank/DDBJ databases">
        <title>Uncovering the hologenomic basis of an extraordinary plant invasion.</title>
        <authorList>
            <person name="Bieker V.C."/>
            <person name="Martin M.D."/>
            <person name="Gilbert T."/>
            <person name="Hodgins K."/>
            <person name="Battlay P."/>
            <person name="Petersen B."/>
            <person name="Wilson J."/>
        </authorList>
    </citation>
    <scope>NUCLEOTIDE SEQUENCE</scope>
    <source>
        <strain evidence="2">AA19_3_7</strain>
        <tissue evidence="2">Leaf</tissue>
    </source>
</reference>
<name>A0AAD5CTB3_AMBAR</name>
<dbReference type="Proteomes" id="UP001206925">
    <property type="component" value="Unassembled WGS sequence"/>
</dbReference>
<dbReference type="AlphaFoldDB" id="A0AAD5CTB3"/>
<keyword evidence="3" id="KW-1185">Reference proteome</keyword>
<organism evidence="2 3">
    <name type="scientific">Ambrosia artemisiifolia</name>
    <name type="common">Common ragweed</name>
    <dbReference type="NCBI Taxonomy" id="4212"/>
    <lineage>
        <taxon>Eukaryota</taxon>
        <taxon>Viridiplantae</taxon>
        <taxon>Streptophyta</taxon>
        <taxon>Embryophyta</taxon>
        <taxon>Tracheophyta</taxon>
        <taxon>Spermatophyta</taxon>
        <taxon>Magnoliopsida</taxon>
        <taxon>eudicotyledons</taxon>
        <taxon>Gunneridae</taxon>
        <taxon>Pentapetalae</taxon>
        <taxon>asterids</taxon>
        <taxon>campanulids</taxon>
        <taxon>Asterales</taxon>
        <taxon>Asteraceae</taxon>
        <taxon>Asteroideae</taxon>
        <taxon>Heliantheae alliance</taxon>
        <taxon>Heliantheae</taxon>
        <taxon>Ambrosia</taxon>
    </lineage>
</organism>
<comment type="caution">
    <text evidence="2">The sequence shown here is derived from an EMBL/GenBank/DDBJ whole genome shotgun (WGS) entry which is preliminary data.</text>
</comment>
<dbReference type="Gene3D" id="2.40.50.140">
    <property type="entry name" value="Nucleic acid-binding proteins"/>
    <property type="match status" value="2"/>
</dbReference>
<dbReference type="EMBL" id="JAMZMK010006807">
    <property type="protein sequence ID" value="KAI7747247.1"/>
    <property type="molecule type" value="Genomic_DNA"/>
</dbReference>
<feature type="region of interest" description="Disordered" evidence="1">
    <location>
        <begin position="196"/>
        <end position="240"/>
    </location>
</feature>